<feature type="domain" description="Reverse transcriptase/retrotransposon-derived protein RNase H-like" evidence="1">
    <location>
        <begin position="46"/>
        <end position="141"/>
    </location>
</feature>
<evidence type="ECO:0000313" key="3">
    <source>
        <dbReference type="Proteomes" id="UP000467840"/>
    </source>
</evidence>
<keyword evidence="3" id="KW-1185">Reference proteome</keyword>
<name>A0A6A6MV18_HEVBR</name>
<dbReference type="PANTHER" id="PTHR48475:SF1">
    <property type="entry name" value="RNASE H TYPE-1 DOMAIN-CONTAINING PROTEIN"/>
    <property type="match status" value="1"/>
</dbReference>
<dbReference type="InterPro" id="IPR041577">
    <property type="entry name" value="RT_RNaseH_2"/>
</dbReference>
<dbReference type="EMBL" id="JAAGAX010000004">
    <property type="protein sequence ID" value="KAF2317024.1"/>
    <property type="molecule type" value="Genomic_DNA"/>
</dbReference>
<dbReference type="Proteomes" id="UP000467840">
    <property type="component" value="Chromosome 6"/>
</dbReference>
<protein>
    <recommendedName>
        <fullName evidence="1">Reverse transcriptase/retrotransposon-derived protein RNase H-like domain-containing protein</fullName>
    </recommendedName>
</protein>
<dbReference type="InterPro" id="IPR043502">
    <property type="entry name" value="DNA/RNA_pol_sf"/>
</dbReference>
<accession>A0A6A6MV18</accession>
<dbReference type="AlphaFoldDB" id="A0A6A6MV18"/>
<dbReference type="SUPFAM" id="SSF56672">
    <property type="entry name" value="DNA/RNA polymerases"/>
    <property type="match status" value="1"/>
</dbReference>
<reference evidence="2 3" key="1">
    <citation type="journal article" date="2020" name="Mol. Plant">
        <title>The Chromosome-Based Rubber Tree Genome Provides New Insights into Spurge Genome Evolution and Rubber Biosynthesis.</title>
        <authorList>
            <person name="Liu J."/>
            <person name="Shi C."/>
            <person name="Shi C.C."/>
            <person name="Li W."/>
            <person name="Zhang Q.J."/>
            <person name="Zhang Y."/>
            <person name="Li K."/>
            <person name="Lu H.F."/>
            <person name="Shi C."/>
            <person name="Zhu S.T."/>
            <person name="Xiao Z.Y."/>
            <person name="Nan H."/>
            <person name="Yue Y."/>
            <person name="Zhu X.G."/>
            <person name="Wu Y."/>
            <person name="Hong X.N."/>
            <person name="Fan G.Y."/>
            <person name="Tong Y."/>
            <person name="Zhang D."/>
            <person name="Mao C.L."/>
            <person name="Liu Y.L."/>
            <person name="Hao S.J."/>
            <person name="Liu W.Q."/>
            <person name="Lv M.Q."/>
            <person name="Zhang H.B."/>
            <person name="Liu Y."/>
            <person name="Hu-Tang G.R."/>
            <person name="Wang J.P."/>
            <person name="Wang J.H."/>
            <person name="Sun Y.H."/>
            <person name="Ni S.B."/>
            <person name="Chen W.B."/>
            <person name="Zhang X.C."/>
            <person name="Jiao Y.N."/>
            <person name="Eichler E.E."/>
            <person name="Li G.H."/>
            <person name="Liu X."/>
            <person name="Gao L.Z."/>
        </authorList>
    </citation>
    <scope>NUCLEOTIDE SEQUENCE [LARGE SCALE GENOMIC DNA]</scope>
    <source>
        <strain evidence="3">cv. GT1</strain>
        <tissue evidence="2">Leaf</tissue>
    </source>
</reference>
<organism evidence="2 3">
    <name type="scientific">Hevea brasiliensis</name>
    <name type="common">Para rubber tree</name>
    <name type="synonym">Siphonia brasiliensis</name>
    <dbReference type="NCBI Taxonomy" id="3981"/>
    <lineage>
        <taxon>Eukaryota</taxon>
        <taxon>Viridiplantae</taxon>
        <taxon>Streptophyta</taxon>
        <taxon>Embryophyta</taxon>
        <taxon>Tracheophyta</taxon>
        <taxon>Spermatophyta</taxon>
        <taxon>Magnoliopsida</taxon>
        <taxon>eudicotyledons</taxon>
        <taxon>Gunneridae</taxon>
        <taxon>Pentapetalae</taxon>
        <taxon>rosids</taxon>
        <taxon>fabids</taxon>
        <taxon>Malpighiales</taxon>
        <taxon>Euphorbiaceae</taxon>
        <taxon>Crotonoideae</taxon>
        <taxon>Micrandreae</taxon>
        <taxon>Hevea</taxon>
    </lineage>
</organism>
<evidence type="ECO:0000259" key="1">
    <source>
        <dbReference type="Pfam" id="PF17919"/>
    </source>
</evidence>
<dbReference type="PANTHER" id="PTHR48475">
    <property type="entry name" value="RIBONUCLEASE H"/>
    <property type="match status" value="1"/>
</dbReference>
<gene>
    <name evidence="2" type="ORF">GH714_010679</name>
</gene>
<dbReference type="Pfam" id="PF17919">
    <property type="entry name" value="RT_RNaseH_2"/>
    <property type="match status" value="1"/>
</dbReference>
<comment type="caution">
    <text evidence="2">The sequence shown here is derived from an EMBL/GenBank/DDBJ whole genome shotgun (WGS) entry which is preliminary data.</text>
</comment>
<proteinExistence type="predicted"/>
<evidence type="ECO:0000313" key="2">
    <source>
        <dbReference type="EMBL" id="KAF2317024.1"/>
    </source>
</evidence>
<sequence>MIELSKKEEVVMVAAIATFQLEVMFNKIKEFRDLLKLKKDEFISLDKHQCAFERIKQYLTKPSVLMPLVKGIPLKLYVSATKESIGYFLAQDNGQGFERAVYYVSRVLLVTKTKYLTIEKMCLSLYFACTKLRHYLIKYRVFVMSQTNLTKYILSRLLITGKVEKWALALTEFFLAYHPQKAVKRQALADFLVDHPCLDVIRVEGGLEVNKIRISLWVLKFDDSSTETLARARIIIESLAGTKTALSFNLDF</sequence>